<evidence type="ECO:0000256" key="2">
    <source>
        <dbReference type="ARBA" id="ARBA00023125"/>
    </source>
</evidence>
<dbReference type="Pfam" id="PF03131">
    <property type="entry name" value="bZIP_Maf"/>
    <property type="match status" value="1"/>
</dbReference>
<keyword evidence="3" id="KW-0010">Activator</keyword>
<name>A0A7E4ZSN5_PANRE</name>
<evidence type="ECO:0000256" key="5">
    <source>
        <dbReference type="ARBA" id="ARBA00023242"/>
    </source>
</evidence>
<dbReference type="InterPro" id="IPR047167">
    <property type="entry name" value="NFE2-like"/>
</dbReference>
<keyword evidence="2" id="KW-0238">DNA-binding</keyword>
<evidence type="ECO:0000256" key="7">
    <source>
        <dbReference type="SAM" id="Phobius"/>
    </source>
</evidence>
<keyword evidence="4" id="KW-0804">Transcription</keyword>
<dbReference type="AlphaFoldDB" id="A0A7E4ZSN5"/>
<feature type="compositionally biased region" description="Polar residues" evidence="6">
    <location>
        <begin position="438"/>
        <end position="459"/>
    </location>
</feature>
<protein>
    <submittedName>
        <fullName evidence="10">BZIP domain-containing protein</fullName>
    </submittedName>
</protein>
<dbReference type="GO" id="GO:0000981">
    <property type="term" value="F:DNA-binding transcription factor activity, RNA polymerase II-specific"/>
    <property type="evidence" value="ECO:0007669"/>
    <property type="project" value="TreeGrafter"/>
</dbReference>
<organism evidence="9 10">
    <name type="scientific">Panagrellus redivivus</name>
    <name type="common">Microworm</name>
    <dbReference type="NCBI Taxonomy" id="6233"/>
    <lineage>
        <taxon>Eukaryota</taxon>
        <taxon>Metazoa</taxon>
        <taxon>Ecdysozoa</taxon>
        <taxon>Nematoda</taxon>
        <taxon>Chromadorea</taxon>
        <taxon>Rhabditida</taxon>
        <taxon>Tylenchina</taxon>
        <taxon>Panagrolaimomorpha</taxon>
        <taxon>Panagrolaimoidea</taxon>
        <taxon>Panagrolaimidae</taxon>
        <taxon>Panagrellus</taxon>
    </lineage>
</organism>
<feature type="compositionally biased region" description="Polar residues" evidence="6">
    <location>
        <begin position="468"/>
        <end position="507"/>
    </location>
</feature>
<feature type="compositionally biased region" description="Basic residues" evidence="6">
    <location>
        <begin position="526"/>
        <end position="537"/>
    </location>
</feature>
<sequence length="619" mass="69331">MLATLHYKKKAKFSDCYFFGSLTNREVVFIIAVLFFMTAVFPPLLKPKPLRPRPRMYPFGMPAYTGKYPFRSFNPGGGKVYQSEAELAWRHNVRWAYGEQNRRMEANINMLVNEGQMPDHVAMKGGTPPRGSTPMVRQVVYATPRRDSSSYGMPARNLTPMACEVGSGTTRRASSSSYGTPSRCSVPVIRQVIHATGDRASSSNQIPLRNSMPEVIDLTHEDDVQQPKHRVPRILAKRQRQFSISGYGIDDGTYTRDLERLRMMGVLPPASSDDATSWVDEISKSQFADLYADVINSASDAPSSSTSIVYATDPVDLPALPSESLPSDHTLPTYDNVTEAYHSPDDAQLQETSPFLGDCYDVDTIEPSLFFDGGMFDAYRNSTEVVQDVSSSIIEQRESVFDTVIDKISNDNHSETGTMEWTNYDEPPTDDSYFSVIPTDSPSTSSGFVSSDSRSISPQEPNPKPSSDLRSISPQKQNPNPPSDSRSISPQEPNSKPSADSRSISPQKPNPEPLESRMEGKLVPPRPKRPIKTRGRRSRDDELISLYNLPISAEQLINMDHRQMRALLEDRRWTSTQRNMLKKIRRRGRNRLAAQRCRERRSISEVLGNLSESVVNGAE</sequence>
<reference evidence="10" key="2">
    <citation type="submission" date="2020-10" db="UniProtKB">
        <authorList>
            <consortium name="WormBaseParasite"/>
        </authorList>
    </citation>
    <scope>IDENTIFICATION</scope>
</reference>
<evidence type="ECO:0000259" key="8">
    <source>
        <dbReference type="PROSITE" id="PS00036"/>
    </source>
</evidence>
<keyword evidence="7" id="KW-0812">Transmembrane</keyword>
<dbReference type="InterPro" id="IPR008917">
    <property type="entry name" value="TF_DNA-bd_sf"/>
</dbReference>
<evidence type="ECO:0000313" key="9">
    <source>
        <dbReference type="Proteomes" id="UP000492821"/>
    </source>
</evidence>
<dbReference type="Gene3D" id="1.10.880.10">
    <property type="entry name" value="Transcription factor, Skn-1-like, DNA-binding domain"/>
    <property type="match status" value="1"/>
</dbReference>
<keyword evidence="5" id="KW-0539">Nucleus</keyword>
<dbReference type="Proteomes" id="UP000492821">
    <property type="component" value="Unassembled WGS sequence"/>
</dbReference>
<dbReference type="InterPro" id="IPR004826">
    <property type="entry name" value="bZIP_Maf"/>
</dbReference>
<evidence type="ECO:0000256" key="1">
    <source>
        <dbReference type="ARBA" id="ARBA00023015"/>
    </source>
</evidence>
<keyword evidence="7" id="KW-0472">Membrane</keyword>
<dbReference type="PANTHER" id="PTHR24411">
    <property type="entry name" value="NUCLEAR FACTOR ERYTHROID 2-RELATED FACTOR"/>
    <property type="match status" value="1"/>
</dbReference>
<reference evidence="9" key="1">
    <citation type="journal article" date="2013" name="Genetics">
        <title>The draft genome and transcriptome of Panagrellus redivivus are shaped by the harsh demands of a free-living lifestyle.</title>
        <authorList>
            <person name="Srinivasan J."/>
            <person name="Dillman A.R."/>
            <person name="Macchietto M.G."/>
            <person name="Heikkinen L."/>
            <person name="Lakso M."/>
            <person name="Fracchia K.M."/>
            <person name="Antoshechkin I."/>
            <person name="Mortazavi A."/>
            <person name="Wong G."/>
            <person name="Sternberg P.W."/>
        </authorList>
    </citation>
    <scope>NUCLEOTIDE SEQUENCE [LARGE SCALE GENOMIC DNA]</scope>
    <source>
        <strain evidence="9">MT8872</strain>
    </source>
</reference>
<keyword evidence="7" id="KW-1133">Transmembrane helix</keyword>
<feature type="transmembrane region" description="Helical" evidence="7">
    <location>
        <begin position="27"/>
        <end position="45"/>
    </location>
</feature>
<dbReference type="SUPFAM" id="SSF47454">
    <property type="entry name" value="A DNA-binding domain in eukaryotic transcription factors"/>
    <property type="match status" value="1"/>
</dbReference>
<dbReference type="WBParaSite" id="Pan_g15166.t1">
    <property type="protein sequence ID" value="Pan_g15166.t1"/>
    <property type="gene ID" value="Pan_g15166"/>
</dbReference>
<feature type="region of interest" description="Disordered" evidence="6">
    <location>
        <begin position="410"/>
        <end position="538"/>
    </location>
</feature>
<dbReference type="GO" id="GO:0005634">
    <property type="term" value="C:nucleus"/>
    <property type="evidence" value="ECO:0007669"/>
    <property type="project" value="TreeGrafter"/>
</dbReference>
<accession>A0A7E4ZSN5</accession>
<evidence type="ECO:0000256" key="3">
    <source>
        <dbReference type="ARBA" id="ARBA00023159"/>
    </source>
</evidence>
<evidence type="ECO:0000256" key="4">
    <source>
        <dbReference type="ARBA" id="ARBA00023163"/>
    </source>
</evidence>
<dbReference type="InterPro" id="IPR004827">
    <property type="entry name" value="bZIP"/>
</dbReference>
<evidence type="ECO:0000313" key="10">
    <source>
        <dbReference type="WBParaSite" id="Pan_g15166.t1"/>
    </source>
</evidence>
<feature type="domain" description="BZIP" evidence="8">
    <location>
        <begin position="585"/>
        <end position="600"/>
    </location>
</feature>
<proteinExistence type="predicted"/>
<keyword evidence="1" id="KW-0805">Transcription regulation</keyword>
<keyword evidence="9" id="KW-1185">Reference proteome</keyword>
<dbReference type="GO" id="GO:0000978">
    <property type="term" value="F:RNA polymerase II cis-regulatory region sequence-specific DNA binding"/>
    <property type="evidence" value="ECO:0007669"/>
    <property type="project" value="InterPro"/>
</dbReference>
<evidence type="ECO:0000256" key="6">
    <source>
        <dbReference type="SAM" id="MobiDB-lite"/>
    </source>
</evidence>
<dbReference type="PROSITE" id="PS00036">
    <property type="entry name" value="BZIP_BASIC"/>
    <property type="match status" value="1"/>
</dbReference>
<dbReference type="PANTHER" id="PTHR24411:SF55">
    <property type="entry name" value="SEGMENTATION PROTEIN CAP'N'COLLAR"/>
    <property type="match status" value="1"/>
</dbReference>